<keyword evidence="7" id="KW-1185">Reference proteome</keyword>
<dbReference type="GO" id="GO:0003677">
    <property type="term" value="F:DNA binding"/>
    <property type="evidence" value="ECO:0007669"/>
    <property type="project" value="UniProtKB-KW"/>
</dbReference>
<dbReference type="EMBL" id="JAVDWE010000003">
    <property type="protein sequence ID" value="MDR7093774.1"/>
    <property type="molecule type" value="Genomic_DNA"/>
</dbReference>
<feature type="domain" description="HTH lysR-type" evidence="5">
    <location>
        <begin position="1"/>
        <end position="60"/>
    </location>
</feature>
<evidence type="ECO:0000256" key="1">
    <source>
        <dbReference type="ARBA" id="ARBA00009437"/>
    </source>
</evidence>
<dbReference type="PANTHER" id="PTHR30419:SF14">
    <property type="entry name" value="LYSR FAMILY TRANSCRIPTIONAL REGULATOR"/>
    <property type="match status" value="1"/>
</dbReference>
<accession>A0ABU1V8I8</accession>
<protein>
    <submittedName>
        <fullName evidence="6">DNA-binding transcriptional LysR family regulator</fullName>
    </submittedName>
</protein>
<dbReference type="Pfam" id="PF03466">
    <property type="entry name" value="LysR_substrate"/>
    <property type="match status" value="1"/>
</dbReference>
<evidence type="ECO:0000256" key="2">
    <source>
        <dbReference type="ARBA" id="ARBA00023015"/>
    </source>
</evidence>
<keyword evidence="4" id="KW-0804">Transcription</keyword>
<dbReference type="PROSITE" id="PS50931">
    <property type="entry name" value="HTH_LYSR"/>
    <property type="match status" value="1"/>
</dbReference>
<reference evidence="6 7" key="1">
    <citation type="submission" date="2023-07" db="EMBL/GenBank/DDBJ databases">
        <title>Sorghum-associated microbial communities from plants grown in Nebraska, USA.</title>
        <authorList>
            <person name="Schachtman D."/>
        </authorList>
    </citation>
    <scope>NUCLEOTIDE SEQUENCE [LARGE SCALE GENOMIC DNA]</scope>
    <source>
        <strain evidence="6 7">BE240</strain>
    </source>
</reference>
<dbReference type="PANTHER" id="PTHR30419">
    <property type="entry name" value="HTH-TYPE TRANSCRIPTIONAL REGULATOR YBHD"/>
    <property type="match status" value="1"/>
</dbReference>
<dbReference type="InterPro" id="IPR000847">
    <property type="entry name" value="LysR_HTH_N"/>
</dbReference>
<comment type="similarity">
    <text evidence="1">Belongs to the LysR transcriptional regulatory family.</text>
</comment>
<dbReference type="PRINTS" id="PR00039">
    <property type="entry name" value="HTHLYSR"/>
</dbReference>
<evidence type="ECO:0000313" key="6">
    <source>
        <dbReference type="EMBL" id="MDR7093774.1"/>
    </source>
</evidence>
<keyword evidence="2" id="KW-0805">Transcription regulation</keyword>
<gene>
    <name evidence="6" type="ORF">J2X09_001506</name>
</gene>
<proteinExistence type="inferred from homology"/>
<dbReference type="RefSeq" id="WP_204732357.1">
    <property type="nucleotide sequence ID" value="NZ_JAVDWE010000003.1"/>
</dbReference>
<dbReference type="InterPro" id="IPR005119">
    <property type="entry name" value="LysR_subst-bd"/>
</dbReference>
<dbReference type="Proteomes" id="UP001265550">
    <property type="component" value="Unassembled WGS sequence"/>
</dbReference>
<dbReference type="InterPro" id="IPR050950">
    <property type="entry name" value="HTH-type_LysR_regulators"/>
</dbReference>
<evidence type="ECO:0000313" key="7">
    <source>
        <dbReference type="Proteomes" id="UP001265550"/>
    </source>
</evidence>
<evidence type="ECO:0000256" key="3">
    <source>
        <dbReference type="ARBA" id="ARBA00023125"/>
    </source>
</evidence>
<dbReference type="InterPro" id="IPR036388">
    <property type="entry name" value="WH-like_DNA-bd_sf"/>
</dbReference>
<sequence>MNVSLRQLRVFQAVAELGNFTRAGSHVGLTQPAVSRCVTELEQQLKLKLLDRTTREVSLTTAGRVLAIQLERVLDDLDAVLLDVRGMATQRQGRVRVASSPTLSANLLPECIARCHAEHPGLDLMLLDRMQHHALASVLAGEVDFGVVIDPGRLDGLHAEPIMTEPFCFVCPTSHALARRRGSVRWSDLGGENLVLLDQASGSRRLIDEALLSNGVQAQVVQEVGHVTTIFRMLAAGLGVSVVPTLALPPEGLHGLTTRPLTPRVERHIMLVRRARRVLTPVADTAWQLVKRVTIERHAQPVARSQWGTPPTTR</sequence>
<dbReference type="Gene3D" id="1.10.10.10">
    <property type="entry name" value="Winged helix-like DNA-binding domain superfamily/Winged helix DNA-binding domain"/>
    <property type="match status" value="1"/>
</dbReference>
<dbReference type="SUPFAM" id="SSF53850">
    <property type="entry name" value="Periplasmic binding protein-like II"/>
    <property type="match status" value="1"/>
</dbReference>
<evidence type="ECO:0000256" key="4">
    <source>
        <dbReference type="ARBA" id="ARBA00023163"/>
    </source>
</evidence>
<dbReference type="InterPro" id="IPR036390">
    <property type="entry name" value="WH_DNA-bd_sf"/>
</dbReference>
<comment type="caution">
    <text evidence="6">The sequence shown here is derived from an EMBL/GenBank/DDBJ whole genome shotgun (WGS) entry which is preliminary data.</text>
</comment>
<dbReference type="Gene3D" id="3.40.190.290">
    <property type="match status" value="1"/>
</dbReference>
<dbReference type="SUPFAM" id="SSF46785">
    <property type="entry name" value="Winged helix' DNA-binding domain"/>
    <property type="match status" value="1"/>
</dbReference>
<organism evidence="6 7">
    <name type="scientific">Hydrogenophaga laconesensis</name>
    <dbReference type="NCBI Taxonomy" id="1805971"/>
    <lineage>
        <taxon>Bacteria</taxon>
        <taxon>Pseudomonadati</taxon>
        <taxon>Pseudomonadota</taxon>
        <taxon>Betaproteobacteria</taxon>
        <taxon>Burkholderiales</taxon>
        <taxon>Comamonadaceae</taxon>
        <taxon>Hydrogenophaga</taxon>
    </lineage>
</organism>
<dbReference type="Pfam" id="PF00126">
    <property type="entry name" value="HTH_1"/>
    <property type="match status" value="1"/>
</dbReference>
<evidence type="ECO:0000259" key="5">
    <source>
        <dbReference type="PROSITE" id="PS50931"/>
    </source>
</evidence>
<name>A0ABU1V8I8_9BURK</name>
<keyword evidence="3 6" id="KW-0238">DNA-binding</keyword>
<dbReference type="CDD" id="cd08440">
    <property type="entry name" value="PBP2_LTTR_like_4"/>
    <property type="match status" value="1"/>
</dbReference>